<keyword evidence="5 6" id="KW-0472">Membrane</keyword>
<feature type="transmembrane region" description="Helical" evidence="6">
    <location>
        <begin position="247"/>
        <end position="273"/>
    </location>
</feature>
<keyword evidence="2" id="KW-1003">Cell membrane</keyword>
<dbReference type="AlphaFoldDB" id="A0A1I1GLK0"/>
<evidence type="ECO:0000256" key="1">
    <source>
        <dbReference type="ARBA" id="ARBA00004651"/>
    </source>
</evidence>
<protein>
    <submittedName>
        <fullName evidence="7">Lysylphosphatidylglycerol synthase TM region</fullName>
    </submittedName>
</protein>
<keyword evidence="8" id="KW-1185">Reference proteome</keyword>
<evidence type="ECO:0000313" key="8">
    <source>
        <dbReference type="Proteomes" id="UP000199514"/>
    </source>
</evidence>
<comment type="subcellular location">
    <subcellularLocation>
        <location evidence="1">Cell membrane</location>
        <topology evidence="1">Multi-pass membrane protein</topology>
    </subcellularLocation>
</comment>
<feature type="transmembrane region" description="Helical" evidence="6">
    <location>
        <begin position="90"/>
        <end position="108"/>
    </location>
</feature>
<evidence type="ECO:0000313" key="7">
    <source>
        <dbReference type="EMBL" id="SFC12484.1"/>
    </source>
</evidence>
<dbReference type="Proteomes" id="UP000199514">
    <property type="component" value="Unassembled WGS sequence"/>
</dbReference>
<proteinExistence type="predicted"/>
<dbReference type="RefSeq" id="WP_091509549.1">
    <property type="nucleotide sequence ID" value="NZ_FOLE01000003.1"/>
</dbReference>
<name>A0A1I1GLK0_9BACT</name>
<organism evidence="7 8">
    <name type="scientific">Flexibacter flexilis DSM 6793</name>
    <dbReference type="NCBI Taxonomy" id="927664"/>
    <lineage>
        <taxon>Bacteria</taxon>
        <taxon>Pseudomonadati</taxon>
        <taxon>Bacteroidota</taxon>
        <taxon>Cytophagia</taxon>
        <taxon>Cytophagales</taxon>
        <taxon>Flexibacteraceae</taxon>
        <taxon>Flexibacter</taxon>
    </lineage>
</organism>
<feature type="transmembrane region" description="Helical" evidence="6">
    <location>
        <begin position="162"/>
        <end position="182"/>
    </location>
</feature>
<evidence type="ECO:0000256" key="6">
    <source>
        <dbReference type="SAM" id="Phobius"/>
    </source>
</evidence>
<dbReference type="OrthoDB" id="1121314at2"/>
<sequence>MKTAFLPEFLSRKRITIWWRWAVFFFCIFFIIKDLRAKDAAEWQLIAQSLAQHKWLLVGLLAFLPLNWTLEALKWKVLVRKLERITLPEALKGVLTGVVFSFISPQTIGDYTGRFLHLQTASRLNSAGALLVGNFAQLWVTLCCGTWGYWYFLKTYTQNSALIINGLFWILLLANLLILFFYFNVSWLYKLVARIVLLQKFLPYLEIMSQYRAPELTRVLVYALLRYGIFTGQFVAALAILEVNLPLGVLLNGIVIIFLVKSVIPTLSAFGDLGLREFSALVFFKHFTIATEKVIAASLLLWLINILLPALVGLYFIFKIKIKPSKTR</sequence>
<feature type="transmembrane region" description="Helical" evidence="6">
    <location>
        <begin position="128"/>
        <end position="150"/>
    </location>
</feature>
<gene>
    <name evidence="7" type="ORF">SAMN05421780_1039</name>
</gene>
<keyword evidence="3 6" id="KW-0812">Transmembrane</keyword>
<evidence type="ECO:0000256" key="5">
    <source>
        <dbReference type="ARBA" id="ARBA00023136"/>
    </source>
</evidence>
<feature type="transmembrane region" description="Helical" evidence="6">
    <location>
        <begin position="294"/>
        <end position="318"/>
    </location>
</feature>
<reference evidence="7 8" key="1">
    <citation type="submission" date="2016-10" db="EMBL/GenBank/DDBJ databases">
        <authorList>
            <person name="de Groot N.N."/>
        </authorList>
    </citation>
    <scope>NUCLEOTIDE SEQUENCE [LARGE SCALE GENOMIC DNA]</scope>
    <source>
        <strain evidence="7 8">DSM 6793</strain>
    </source>
</reference>
<dbReference type="EMBL" id="FOLE01000003">
    <property type="protein sequence ID" value="SFC12484.1"/>
    <property type="molecule type" value="Genomic_DNA"/>
</dbReference>
<feature type="transmembrane region" description="Helical" evidence="6">
    <location>
        <begin position="219"/>
        <end position="241"/>
    </location>
</feature>
<dbReference type="GO" id="GO:0005886">
    <property type="term" value="C:plasma membrane"/>
    <property type="evidence" value="ECO:0007669"/>
    <property type="project" value="UniProtKB-SubCell"/>
</dbReference>
<keyword evidence="4 6" id="KW-1133">Transmembrane helix</keyword>
<evidence type="ECO:0000256" key="4">
    <source>
        <dbReference type="ARBA" id="ARBA00022989"/>
    </source>
</evidence>
<evidence type="ECO:0000256" key="2">
    <source>
        <dbReference type="ARBA" id="ARBA00022475"/>
    </source>
</evidence>
<dbReference type="STRING" id="927664.SAMN05421780_1039"/>
<evidence type="ECO:0000256" key="3">
    <source>
        <dbReference type="ARBA" id="ARBA00022692"/>
    </source>
</evidence>
<dbReference type="Pfam" id="PF03706">
    <property type="entry name" value="LPG_synthase_TM"/>
    <property type="match status" value="1"/>
</dbReference>
<dbReference type="InterPro" id="IPR022791">
    <property type="entry name" value="L-PG_synthase/AglD"/>
</dbReference>
<accession>A0A1I1GLK0</accession>